<protein>
    <recommendedName>
        <fullName evidence="4">NAD(+) diphosphatase</fullName>
        <ecNumber evidence="4">3.6.1.22</ecNumber>
    </recommendedName>
</protein>
<dbReference type="PROSITE" id="PS51462">
    <property type="entry name" value="NUDIX"/>
    <property type="match status" value="1"/>
</dbReference>
<dbReference type="PANTHER" id="PTHR42904">
    <property type="entry name" value="NUDIX HYDROLASE, NUDC SUBFAMILY"/>
    <property type="match status" value="1"/>
</dbReference>
<comment type="cofactor">
    <cofactor evidence="2">
        <name>Zn(2+)</name>
        <dbReference type="ChEBI" id="CHEBI:29105"/>
    </cofactor>
</comment>
<dbReference type="EC" id="3.6.1.22" evidence="4"/>
<dbReference type="InterPro" id="IPR020084">
    <property type="entry name" value="NUDIX_hydrolase_CS"/>
</dbReference>
<dbReference type="AlphaFoldDB" id="A0A7W3JS30"/>
<dbReference type="CDD" id="cd03429">
    <property type="entry name" value="NUDIX_NADH_pyrophosphatase_Nudt13"/>
    <property type="match status" value="1"/>
</dbReference>
<name>A0A7W3JS30_9MICO</name>
<evidence type="ECO:0000313" key="12">
    <source>
        <dbReference type="EMBL" id="MBA8828203.1"/>
    </source>
</evidence>
<dbReference type="Gene3D" id="3.90.79.20">
    <property type="match status" value="1"/>
</dbReference>
<organism evidence="12 13">
    <name type="scientific">Alpinimonas psychrophila</name>
    <dbReference type="NCBI Taxonomy" id="748908"/>
    <lineage>
        <taxon>Bacteria</taxon>
        <taxon>Bacillati</taxon>
        <taxon>Actinomycetota</taxon>
        <taxon>Actinomycetes</taxon>
        <taxon>Micrococcales</taxon>
        <taxon>Microbacteriaceae</taxon>
        <taxon>Alpinimonas</taxon>
    </lineage>
</organism>
<dbReference type="InterPro" id="IPR015375">
    <property type="entry name" value="NADH_PPase-like_N"/>
</dbReference>
<sequence length="327" mass="35811">MSRDFSSRLALSRHSTDRNGVARTRPDLLAELWADEATRVIVMWKGRTRLAQGALVLLAPSDMDSLGFVLRSDDDSLRLYLGESIEEAPGEAAGTSFIAVILTDEQAAILGAPEEDWSDLRVVAPVLTDRDAGLFTQALALANWHVSYGHSPKTGSRTIPDQAGWIRASTVDGAQVFPRTDPAVIVMITDHDDRLLLGNNALWEANRYSLLAGYVEPGESLESAVIREVFEESGIDVVDPVYLGSQPWPFPASLMLGFHAKLAPGADPEKLTPDGEEILAVRWFTRDELRASTESIILPGPVSIARAMIEHWLGETLDQDVTWLGTR</sequence>
<evidence type="ECO:0000256" key="5">
    <source>
        <dbReference type="ARBA" id="ARBA00022723"/>
    </source>
</evidence>
<dbReference type="InterPro" id="IPR020476">
    <property type="entry name" value="Nudix_hydrolase"/>
</dbReference>
<dbReference type="InterPro" id="IPR000086">
    <property type="entry name" value="NUDIX_hydrolase_dom"/>
</dbReference>
<dbReference type="InterPro" id="IPR015797">
    <property type="entry name" value="NUDIX_hydrolase-like_dom_sf"/>
</dbReference>
<dbReference type="PANTHER" id="PTHR42904:SF6">
    <property type="entry name" value="NAD-CAPPED RNA HYDROLASE NUDT12"/>
    <property type="match status" value="1"/>
</dbReference>
<dbReference type="InterPro" id="IPR050241">
    <property type="entry name" value="NAD-cap_RNA_hydrolase_NudC"/>
</dbReference>
<feature type="domain" description="Nudix hydrolase" evidence="11">
    <location>
        <begin position="178"/>
        <end position="310"/>
    </location>
</feature>
<evidence type="ECO:0000256" key="7">
    <source>
        <dbReference type="ARBA" id="ARBA00022842"/>
    </source>
</evidence>
<dbReference type="Gene3D" id="3.90.79.10">
    <property type="entry name" value="Nucleoside Triphosphate Pyrophosphohydrolase"/>
    <property type="match status" value="1"/>
</dbReference>
<evidence type="ECO:0000256" key="10">
    <source>
        <dbReference type="RuleBase" id="RU003476"/>
    </source>
</evidence>
<dbReference type="InterPro" id="IPR049734">
    <property type="entry name" value="NudC-like_C"/>
</dbReference>
<comment type="cofactor">
    <cofactor evidence="1">
        <name>Mg(2+)</name>
        <dbReference type="ChEBI" id="CHEBI:18420"/>
    </cofactor>
</comment>
<evidence type="ECO:0000256" key="3">
    <source>
        <dbReference type="ARBA" id="ARBA00009595"/>
    </source>
</evidence>
<accession>A0A7W3JS30</accession>
<evidence type="ECO:0000256" key="4">
    <source>
        <dbReference type="ARBA" id="ARBA00012381"/>
    </source>
</evidence>
<evidence type="ECO:0000256" key="6">
    <source>
        <dbReference type="ARBA" id="ARBA00022801"/>
    </source>
</evidence>
<evidence type="ECO:0000256" key="1">
    <source>
        <dbReference type="ARBA" id="ARBA00001946"/>
    </source>
</evidence>
<dbReference type="GO" id="GO:0006742">
    <property type="term" value="P:NADP+ catabolic process"/>
    <property type="evidence" value="ECO:0007669"/>
    <property type="project" value="TreeGrafter"/>
</dbReference>
<dbReference type="Pfam" id="PF00293">
    <property type="entry name" value="NUDIX"/>
    <property type="match status" value="1"/>
</dbReference>
<dbReference type="GO" id="GO:0046872">
    <property type="term" value="F:metal ion binding"/>
    <property type="evidence" value="ECO:0007669"/>
    <property type="project" value="UniProtKB-KW"/>
</dbReference>
<dbReference type="PRINTS" id="PR00502">
    <property type="entry name" value="NUDIXFAMILY"/>
</dbReference>
<comment type="similarity">
    <text evidence="3">Belongs to the Nudix hydrolase family. NudC subfamily.</text>
</comment>
<keyword evidence="5" id="KW-0479">Metal-binding</keyword>
<dbReference type="SUPFAM" id="SSF55811">
    <property type="entry name" value="Nudix"/>
    <property type="match status" value="1"/>
</dbReference>
<evidence type="ECO:0000313" key="13">
    <source>
        <dbReference type="Proteomes" id="UP000524237"/>
    </source>
</evidence>
<keyword evidence="8" id="KW-0520">NAD</keyword>
<comment type="caution">
    <text evidence="12">The sequence shown here is derived from an EMBL/GenBank/DDBJ whole genome shotgun (WGS) entry which is preliminary data.</text>
</comment>
<gene>
    <name evidence="12" type="ORF">FB555_000274</name>
</gene>
<evidence type="ECO:0000259" key="11">
    <source>
        <dbReference type="PROSITE" id="PS51462"/>
    </source>
</evidence>
<dbReference type="GO" id="GO:0035529">
    <property type="term" value="F:NADH pyrophosphatase activity"/>
    <property type="evidence" value="ECO:0007669"/>
    <property type="project" value="TreeGrafter"/>
</dbReference>
<keyword evidence="6 10" id="KW-0378">Hydrolase</keyword>
<evidence type="ECO:0000256" key="8">
    <source>
        <dbReference type="ARBA" id="ARBA00023027"/>
    </source>
</evidence>
<dbReference type="NCBIfam" id="NF001299">
    <property type="entry name" value="PRK00241.1"/>
    <property type="match status" value="1"/>
</dbReference>
<comment type="catalytic activity">
    <reaction evidence="9">
        <text>a 5'-end NAD(+)-phospho-ribonucleoside in mRNA + H2O = a 5'-end phospho-adenosine-phospho-ribonucleoside in mRNA + beta-nicotinamide D-ribonucleotide + 2 H(+)</text>
        <dbReference type="Rhea" id="RHEA:60876"/>
        <dbReference type="Rhea" id="RHEA-COMP:15698"/>
        <dbReference type="Rhea" id="RHEA-COMP:15719"/>
        <dbReference type="ChEBI" id="CHEBI:14649"/>
        <dbReference type="ChEBI" id="CHEBI:15377"/>
        <dbReference type="ChEBI" id="CHEBI:15378"/>
        <dbReference type="ChEBI" id="CHEBI:144029"/>
        <dbReference type="ChEBI" id="CHEBI:144051"/>
    </reaction>
    <physiologicalReaction direction="left-to-right" evidence="9">
        <dbReference type="Rhea" id="RHEA:60877"/>
    </physiologicalReaction>
</comment>
<dbReference type="Pfam" id="PF09296">
    <property type="entry name" value="NUDIX-like"/>
    <property type="match status" value="1"/>
</dbReference>
<evidence type="ECO:0000256" key="9">
    <source>
        <dbReference type="ARBA" id="ARBA00023679"/>
    </source>
</evidence>
<dbReference type="PROSITE" id="PS00893">
    <property type="entry name" value="NUDIX_BOX"/>
    <property type="match status" value="1"/>
</dbReference>
<dbReference type="Proteomes" id="UP000524237">
    <property type="component" value="Unassembled WGS sequence"/>
</dbReference>
<dbReference type="RefSeq" id="WP_182483653.1">
    <property type="nucleotide sequence ID" value="NZ_JACGWU010000001.1"/>
</dbReference>
<dbReference type="GO" id="GO:0019677">
    <property type="term" value="P:NAD+ catabolic process"/>
    <property type="evidence" value="ECO:0007669"/>
    <property type="project" value="TreeGrafter"/>
</dbReference>
<keyword evidence="13" id="KW-1185">Reference proteome</keyword>
<reference evidence="12 13" key="1">
    <citation type="submission" date="2020-07" db="EMBL/GenBank/DDBJ databases">
        <title>Sequencing the genomes of 1000 actinobacteria strains.</title>
        <authorList>
            <person name="Klenk H.-P."/>
        </authorList>
    </citation>
    <scope>NUCLEOTIDE SEQUENCE [LARGE SCALE GENOMIC DNA]</scope>
    <source>
        <strain evidence="12 13">DSM 23737</strain>
    </source>
</reference>
<evidence type="ECO:0000256" key="2">
    <source>
        <dbReference type="ARBA" id="ARBA00001947"/>
    </source>
</evidence>
<dbReference type="EMBL" id="JACGWU010000001">
    <property type="protein sequence ID" value="MBA8828203.1"/>
    <property type="molecule type" value="Genomic_DNA"/>
</dbReference>
<proteinExistence type="inferred from homology"/>
<dbReference type="GO" id="GO:0005829">
    <property type="term" value="C:cytosol"/>
    <property type="evidence" value="ECO:0007669"/>
    <property type="project" value="TreeGrafter"/>
</dbReference>
<keyword evidence="7" id="KW-0460">Magnesium</keyword>